<feature type="transmembrane region" description="Helical" evidence="1">
    <location>
        <begin position="221"/>
        <end position="243"/>
    </location>
</feature>
<dbReference type="STRING" id="408657.SAMN04487995_1111"/>
<name>A0A1H6RC84_9BACT</name>
<feature type="transmembrane region" description="Helical" evidence="1">
    <location>
        <begin position="180"/>
        <end position="200"/>
    </location>
</feature>
<feature type="transmembrane region" description="Helical" evidence="1">
    <location>
        <begin position="291"/>
        <end position="314"/>
    </location>
</feature>
<evidence type="ECO:0000256" key="1">
    <source>
        <dbReference type="SAM" id="Phobius"/>
    </source>
</evidence>
<dbReference type="AlphaFoldDB" id="A0A1H6RC84"/>
<feature type="transmembrane region" description="Helical" evidence="1">
    <location>
        <begin position="255"/>
        <end position="279"/>
    </location>
</feature>
<keyword evidence="1" id="KW-1133">Transmembrane helix</keyword>
<feature type="transmembrane region" description="Helical" evidence="1">
    <location>
        <begin position="91"/>
        <end position="109"/>
    </location>
</feature>
<dbReference type="RefSeq" id="WP_090333115.1">
    <property type="nucleotide sequence ID" value="NZ_FNXY01000002.1"/>
</dbReference>
<feature type="transmembrane region" description="Helical" evidence="1">
    <location>
        <begin position="154"/>
        <end position="174"/>
    </location>
</feature>
<dbReference type="EMBL" id="FNXY01000002">
    <property type="protein sequence ID" value="SEI52096.1"/>
    <property type="molecule type" value="Genomic_DNA"/>
</dbReference>
<organism evidence="2 3">
    <name type="scientific">Dyadobacter koreensis</name>
    <dbReference type="NCBI Taxonomy" id="408657"/>
    <lineage>
        <taxon>Bacteria</taxon>
        <taxon>Pseudomonadati</taxon>
        <taxon>Bacteroidota</taxon>
        <taxon>Cytophagia</taxon>
        <taxon>Cytophagales</taxon>
        <taxon>Spirosomataceae</taxon>
        <taxon>Dyadobacter</taxon>
    </lineage>
</organism>
<keyword evidence="1" id="KW-0472">Membrane</keyword>
<feature type="transmembrane region" description="Helical" evidence="1">
    <location>
        <begin position="396"/>
        <end position="413"/>
    </location>
</feature>
<reference evidence="2 3" key="1">
    <citation type="submission" date="2016-10" db="EMBL/GenBank/DDBJ databases">
        <authorList>
            <person name="de Groot N.N."/>
        </authorList>
    </citation>
    <scope>NUCLEOTIDE SEQUENCE [LARGE SCALE GENOMIC DNA]</scope>
    <source>
        <strain evidence="2 3">DSM 19938</strain>
    </source>
</reference>
<feature type="transmembrane region" description="Helical" evidence="1">
    <location>
        <begin position="121"/>
        <end position="142"/>
    </location>
</feature>
<feature type="transmembrane region" description="Helical" evidence="1">
    <location>
        <begin position="12"/>
        <end position="35"/>
    </location>
</feature>
<feature type="transmembrane region" description="Helical" evidence="1">
    <location>
        <begin position="47"/>
        <end position="70"/>
    </location>
</feature>
<keyword evidence="1" id="KW-0812">Transmembrane</keyword>
<accession>A0A1H6RC84</accession>
<gene>
    <name evidence="2" type="ORF">SAMN04487995_1111</name>
</gene>
<feature type="transmembrane region" description="Helical" evidence="1">
    <location>
        <begin position="373"/>
        <end position="390"/>
    </location>
</feature>
<dbReference type="OrthoDB" id="9816572at2"/>
<evidence type="ECO:0000313" key="3">
    <source>
        <dbReference type="Proteomes" id="UP000199532"/>
    </source>
</evidence>
<keyword evidence="3" id="KW-1185">Reference proteome</keyword>
<sequence length="431" mass="49417">MKLNKSIINFGWLFISSIAIKGLGVLRESIIAYMIGNTIEFATFNTLRSIVDFFLAFVIGVPVMESILVPKYAGLYLQNKTINFQPIWNQTLLFSKYLFLLSVILLFFVSYLKTDIYDLDLVIWVLLFSSYLAINLSNSVLFSLQKTIGNFQKYSTQSFLNAVFTLIIIFLSIGQLGLKSILVASIFGILFSNFLLKRGLNSNFNKTEKSRVEHLIKLKDINFHRLISVNHAIFIGFTGRLLISFENDYQINYYQYSFIIISSFMLMIVSNIASIILYRSSVSDSSSLKKTILLTFLIAVLANTALYFFGNYIISILYERGQFNDRDTQSVFEFLKIFLIPYTFFSITQVMIQPFLKVHSENNMLLGNVVKRTGQIIFITIAISLMVGFSLSNYKIAVQVLLYTSSLSIFVYLSKNLKKLNTENFNKHTIR</sequence>
<protein>
    <submittedName>
        <fullName evidence="2">Peptidoglycan biosynthesis protein MviN/MurJ, putative lipid II flippase</fullName>
    </submittedName>
</protein>
<proteinExistence type="predicted"/>
<dbReference type="Proteomes" id="UP000199532">
    <property type="component" value="Unassembled WGS sequence"/>
</dbReference>
<evidence type="ECO:0000313" key="2">
    <source>
        <dbReference type="EMBL" id="SEI52096.1"/>
    </source>
</evidence>
<feature type="transmembrane region" description="Helical" evidence="1">
    <location>
        <begin position="334"/>
        <end position="352"/>
    </location>
</feature>